<dbReference type="EMBL" id="VFQC01000003">
    <property type="protein sequence ID" value="TQN27853.1"/>
    <property type="molecule type" value="Genomic_DNA"/>
</dbReference>
<feature type="compositionally biased region" description="Acidic residues" evidence="1">
    <location>
        <begin position="166"/>
        <end position="176"/>
    </location>
</feature>
<feature type="compositionally biased region" description="Acidic residues" evidence="1">
    <location>
        <begin position="58"/>
        <end position="78"/>
    </location>
</feature>
<feature type="transmembrane region" description="Helical" evidence="2">
    <location>
        <begin position="198"/>
        <end position="218"/>
    </location>
</feature>
<evidence type="ECO:0000256" key="1">
    <source>
        <dbReference type="SAM" id="MobiDB-lite"/>
    </source>
</evidence>
<evidence type="ECO:0000256" key="3">
    <source>
        <dbReference type="SAM" id="SignalP"/>
    </source>
</evidence>
<gene>
    <name evidence="4" type="ORF">FHX37_4584</name>
</gene>
<evidence type="ECO:0008006" key="6">
    <source>
        <dbReference type="Google" id="ProtNLM"/>
    </source>
</evidence>
<feature type="region of interest" description="Disordered" evidence="1">
    <location>
        <begin position="23"/>
        <end position="195"/>
    </location>
</feature>
<dbReference type="Proteomes" id="UP000317422">
    <property type="component" value="Unassembled WGS sequence"/>
</dbReference>
<sequence length="225" mass="21981">MIRARTAAGVACSAVLVLGTAAPVSAESIPSPPPDLDCSDISQRNFDVSEGDPHNFDADGDGVGCEEFEDEEGPDEPVDLPVSPPPPDLDCSDVTSDNFEVSEGDPHNFDADDDGIGCETSEGGAGTDGEDDGTGDSGDGSDGTDGTDEEASGGDGTDQNGAADGDGMEETTEDTADGATPEGGVATGGGGSDNAANALLAGVGAAVLTAVAGAFGLARRPGRSG</sequence>
<name>A0A543N7Q1_9ACTN</name>
<accession>A0A543N7Q1</accession>
<evidence type="ECO:0000256" key="2">
    <source>
        <dbReference type="SAM" id="Phobius"/>
    </source>
</evidence>
<protein>
    <recommendedName>
        <fullName evidence="6">Excalibur calcium-binding domain-containing protein</fullName>
    </recommendedName>
</protein>
<comment type="caution">
    <text evidence="4">The sequence shown here is derived from an EMBL/GenBank/DDBJ whole genome shotgun (WGS) entry which is preliminary data.</text>
</comment>
<keyword evidence="2" id="KW-1133">Transmembrane helix</keyword>
<evidence type="ECO:0000313" key="4">
    <source>
        <dbReference type="EMBL" id="TQN27853.1"/>
    </source>
</evidence>
<keyword evidence="3" id="KW-0732">Signal</keyword>
<proteinExistence type="predicted"/>
<dbReference type="RefSeq" id="WP_211352006.1">
    <property type="nucleotide sequence ID" value="NZ_VFQC01000003.1"/>
</dbReference>
<reference evidence="4 5" key="1">
    <citation type="submission" date="2019-06" db="EMBL/GenBank/DDBJ databases">
        <title>Sequencing the genomes of 1000 actinobacteria strains.</title>
        <authorList>
            <person name="Klenk H.-P."/>
        </authorList>
    </citation>
    <scope>NUCLEOTIDE SEQUENCE [LARGE SCALE GENOMIC DNA]</scope>
    <source>
        <strain evidence="4 5">DSM 45015</strain>
    </source>
</reference>
<keyword evidence="5" id="KW-1185">Reference proteome</keyword>
<keyword evidence="2" id="KW-0812">Transmembrane</keyword>
<organism evidence="4 5">
    <name type="scientific">Haloactinospora alba</name>
    <dbReference type="NCBI Taxonomy" id="405555"/>
    <lineage>
        <taxon>Bacteria</taxon>
        <taxon>Bacillati</taxon>
        <taxon>Actinomycetota</taxon>
        <taxon>Actinomycetes</taxon>
        <taxon>Streptosporangiales</taxon>
        <taxon>Nocardiopsidaceae</taxon>
        <taxon>Haloactinospora</taxon>
    </lineage>
</organism>
<feature type="signal peptide" evidence="3">
    <location>
        <begin position="1"/>
        <end position="26"/>
    </location>
</feature>
<evidence type="ECO:0000313" key="5">
    <source>
        <dbReference type="Proteomes" id="UP000317422"/>
    </source>
</evidence>
<feature type="chain" id="PRO_5021985808" description="Excalibur calcium-binding domain-containing protein" evidence="3">
    <location>
        <begin position="27"/>
        <end position="225"/>
    </location>
</feature>
<keyword evidence="2" id="KW-0472">Membrane</keyword>
<dbReference type="AlphaFoldDB" id="A0A543N7Q1"/>